<feature type="coiled-coil region" evidence="1">
    <location>
        <begin position="114"/>
        <end position="162"/>
    </location>
</feature>
<evidence type="ECO:0000313" key="3">
    <source>
        <dbReference type="Proteomes" id="UP001642360"/>
    </source>
</evidence>
<feature type="non-terminal residue" evidence="2">
    <location>
        <position position="1"/>
    </location>
</feature>
<evidence type="ECO:0008006" key="4">
    <source>
        <dbReference type="Google" id="ProtNLM"/>
    </source>
</evidence>
<gene>
    <name evidence="2" type="ORF">ILEXP_LOCUS16571</name>
</gene>
<name>A0ABC8RUE5_9AQUA</name>
<dbReference type="Proteomes" id="UP001642360">
    <property type="component" value="Unassembled WGS sequence"/>
</dbReference>
<keyword evidence="3" id="KW-1185">Reference proteome</keyword>
<dbReference type="EMBL" id="CAUOFW020001770">
    <property type="protein sequence ID" value="CAK9148608.1"/>
    <property type="molecule type" value="Genomic_DNA"/>
</dbReference>
<dbReference type="AlphaFoldDB" id="A0ABC8RUE5"/>
<proteinExistence type="predicted"/>
<organism evidence="2 3">
    <name type="scientific">Ilex paraguariensis</name>
    <name type="common">yerba mate</name>
    <dbReference type="NCBI Taxonomy" id="185542"/>
    <lineage>
        <taxon>Eukaryota</taxon>
        <taxon>Viridiplantae</taxon>
        <taxon>Streptophyta</taxon>
        <taxon>Embryophyta</taxon>
        <taxon>Tracheophyta</taxon>
        <taxon>Spermatophyta</taxon>
        <taxon>Magnoliopsida</taxon>
        <taxon>eudicotyledons</taxon>
        <taxon>Gunneridae</taxon>
        <taxon>Pentapetalae</taxon>
        <taxon>asterids</taxon>
        <taxon>campanulids</taxon>
        <taxon>Aquifoliales</taxon>
        <taxon>Aquifoliaceae</taxon>
        <taxon>Ilex</taxon>
    </lineage>
</organism>
<evidence type="ECO:0000256" key="1">
    <source>
        <dbReference type="SAM" id="Coils"/>
    </source>
</evidence>
<accession>A0ABC8RUE5</accession>
<reference evidence="2 3" key="1">
    <citation type="submission" date="2024-02" db="EMBL/GenBank/DDBJ databases">
        <authorList>
            <person name="Vignale AGUSTIN F."/>
            <person name="Sosa J E."/>
            <person name="Modenutti C."/>
        </authorList>
    </citation>
    <scope>NUCLEOTIDE SEQUENCE [LARGE SCALE GENOMIC DNA]</scope>
</reference>
<comment type="caution">
    <text evidence="2">The sequence shown here is derived from an EMBL/GenBank/DDBJ whole genome shotgun (WGS) entry which is preliminary data.</text>
</comment>
<evidence type="ECO:0000313" key="2">
    <source>
        <dbReference type="EMBL" id="CAK9148608.1"/>
    </source>
</evidence>
<keyword evidence="1" id="KW-0175">Coiled coil</keyword>
<sequence>PADAIGEATIEPVDVGEEASTKPVDTDRVVVAEAAGEDREPIAKNEIIRVYQLTYAKTTSFSTLVTRKNLFRFGISPNSTVISVAALNLPPLIIEVDSFSTGSDEDAAISSRGKRKHRQGKTRLKKLLSKAENELDELKAEIARLRVMNAQLEKEVFELKQRFSVAYTLFSSFCFCNRATLLNII</sequence>
<protein>
    <recommendedName>
        <fullName evidence="4">BZIP domain-containing protein</fullName>
    </recommendedName>
</protein>